<evidence type="ECO:0000313" key="3">
    <source>
        <dbReference type="Proteomes" id="UP000663929"/>
    </source>
</evidence>
<dbReference type="InterPro" id="IPR016024">
    <property type="entry name" value="ARM-type_fold"/>
</dbReference>
<dbReference type="Gene3D" id="1.25.10.10">
    <property type="entry name" value="Leucine-rich Repeat Variant"/>
    <property type="match status" value="1"/>
</dbReference>
<dbReference type="AlphaFoldDB" id="A0A8A4TJY3"/>
<dbReference type="InterPro" id="IPR011989">
    <property type="entry name" value="ARM-like"/>
</dbReference>
<proteinExistence type="predicted"/>
<evidence type="ECO:0000256" key="1">
    <source>
        <dbReference type="SAM" id="MobiDB-lite"/>
    </source>
</evidence>
<dbReference type="SUPFAM" id="SSF48371">
    <property type="entry name" value="ARM repeat"/>
    <property type="match status" value="1"/>
</dbReference>
<sequence>MNYMRHVPIEADHFSLEQHFAEVSSLLGHRGPLFRDTDIHWLEMADYDSRLSQHLNALCAAGETAIELARAAVWRFDPGDRRAGVWLLTQTREGCDRLSELLSDWDRLSAMAGDDRVDELERSWFEGLKLGRPDFLAPILWLMVRFGNLGTRRWVAEVIGYQRLPMSDLLAELLDDPFALVAGEAALSLGKLGDTAFRPRLEALLRELHRRDERDACDLVATGLKLIGSVLPSLHARGCLQVASSLSPVQAELLAMEGRYDDLDRLCELCRRPEIGPEMWAVLGVLGYPDAVPYLLNVMEALPQAVEPAREALWLLTGASPAAGASGEMSESSGSSVVSLDTEDLEDDWVESLDEIVDLDDMEESPASSGEPAQAPAPAPHEPVVWWREWWRANGHRFEEGSRYRLGRPFSVEAVVAEIQHPNSSFAHRRRALIEVSRFVGMEPGLIFEPDEPVSRQQERLAQLKLPEAPLPTT</sequence>
<dbReference type="RefSeq" id="WP_237379959.1">
    <property type="nucleotide sequence ID" value="NZ_CP071793.1"/>
</dbReference>
<protein>
    <recommendedName>
        <fullName evidence="4">TIGR02270 family protein</fullName>
    </recommendedName>
</protein>
<gene>
    <name evidence="2" type="ORF">J3U87_32495</name>
</gene>
<feature type="compositionally biased region" description="Low complexity" evidence="1">
    <location>
        <begin position="322"/>
        <end position="339"/>
    </location>
</feature>
<feature type="region of interest" description="Disordered" evidence="1">
    <location>
        <begin position="322"/>
        <end position="341"/>
    </location>
</feature>
<evidence type="ECO:0000313" key="2">
    <source>
        <dbReference type="EMBL" id="QTD50329.1"/>
    </source>
</evidence>
<dbReference type="Proteomes" id="UP000663929">
    <property type="component" value="Chromosome"/>
</dbReference>
<reference evidence="2" key="1">
    <citation type="submission" date="2021-03" db="EMBL/GenBank/DDBJ databases">
        <title>Acanthopleuribacteraceae sp. M133.</title>
        <authorList>
            <person name="Wang G."/>
        </authorList>
    </citation>
    <scope>NUCLEOTIDE SEQUENCE</scope>
    <source>
        <strain evidence="2">M133</strain>
    </source>
</reference>
<name>A0A8A4TJY3_SULCO</name>
<keyword evidence="3" id="KW-1185">Reference proteome</keyword>
<accession>A0A8A4TJY3</accession>
<organism evidence="2 3">
    <name type="scientific">Sulfidibacter corallicola</name>
    <dbReference type="NCBI Taxonomy" id="2818388"/>
    <lineage>
        <taxon>Bacteria</taxon>
        <taxon>Pseudomonadati</taxon>
        <taxon>Acidobacteriota</taxon>
        <taxon>Holophagae</taxon>
        <taxon>Acanthopleuribacterales</taxon>
        <taxon>Acanthopleuribacteraceae</taxon>
        <taxon>Sulfidibacter</taxon>
    </lineage>
</organism>
<evidence type="ECO:0008006" key="4">
    <source>
        <dbReference type="Google" id="ProtNLM"/>
    </source>
</evidence>
<dbReference type="KEGG" id="scor:J3U87_32495"/>
<dbReference type="EMBL" id="CP071793">
    <property type="protein sequence ID" value="QTD50329.1"/>
    <property type="molecule type" value="Genomic_DNA"/>
</dbReference>